<evidence type="ECO:0000313" key="2">
    <source>
        <dbReference type="Proteomes" id="UP000241788"/>
    </source>
</evidence>
<accession>A0A1N6YGU3</accession>
<proteinExistence type="predicted"/>
<organism evidence="1 2">
    <name type="scientific">Solilutibacter tolerans</name>
    <dbReference type="NCBI Taxonomy" id="1604334"/>
    <lineage>
        <taxon>Bacteria</taxon>
        <taxon>Pseudomonadati</taxon>
        <taxon>Pseudomonadota</taxon>
        <taxon>Gammaproteobacteria</taxon>
        <taxon>Lysobacterales</taxon>
        <taxon>Lysobacteraceae</taxon>
        <taxon>Solilutibacter</taxon>
    </lineage>
</organism>
<dbReference type="AlphaFoldDB" id="A0A1N6YGU3"/>
<dbReference type="Proteomes" id="UP000241788">
    <property type="component" value="Unassembled WGS sequence"/>
</dbReference>
<keyword evidence="2" id="KW-1185">Reference proteome</keyword>
<gene>
    <name evidence="1" type="ORF">SAMN05421546_2470</name>
</gene>
<dbReference type="EMBL" id="FTLW01000008">
    <property type="protein sequence ID" value="SIR13739.1"/>
    <property type="molecule type" value="Genomic_DNA"/>
</dbReference>
<protein>
    <submittedName>
        <fullName evidence="1">Uncharacterized protein</fullName>
    </submittedName>
</protein>
<name>A0A1N6YGU3_9GAMM</name>
<dbReference type="STRING" id="1604334.SAMN05421546_2470"/>
<reference evidence="2" key="1">
    <citation type="submission" date="2017-01" db="EMBL/GenBank/DDBJ databases">
        <authorList>
            <person name="Varghese N."/>
            <person name="Submissions S."/>
        </authorList>
    </citation>
    <scope>NUCLEOTIDE SEQUENCE [LARGE SCALE GENOMIC DNA]</scope>
    <source>
        <strain evidence="2">UM1</strain>
    </source>
</reference>
<sequence length="163" mass="17785">MAARLRLGRRLLATIALLGALLLLLVRCEFQPIPLSAVSRSEKSEQVIEVTIKSSDARIIKRREFYFSVVIINCSDPVNRYPAHPDIGGDTVGGFNFPIDSESVLITARVPAGIFDQYNDPCVFLEGGGYFSGTIKSKVVPVHQVLRTGPNNSFKPTPLRGAA</sequence>
<evidence type="ECO:0000313" key="1">
    <source>
        <dbReference type="EMBL" id="SIR13739.1"/>
    </source>
</evidence>